<evidence type="ECO:0000313" key="1">
    <source>
        <dbReference type="EMBL" id="CAI9559883.1"/>
    </source>
</evidence>
<protein>
    <submittedName>
        <fullName evidence="1">Uncharacterized protein</fullName>
    </submittedName>
</protein>
<organism evidence="1 2">
    <name type="scientific">Staurois parvus</name>
    <dbReference type="NCBI Taxonomy" id="386267"/>
    <lineage>
        <taxon>Eukaryota</taxon>
        <taxon>Metazoa</taxon>
        <taxon>Chordata</taxon>
        <taxon>Craniata</taxon>
        <taxon>Vertebrata</taxon>
        <taxon>Euteleostomi</taxon>
        <taxon>Amphibia</taxon>
        <taxon>Batrachia</taxon>
        <taxon>Anura</taxon>
        <taxon>Neobatrachia</taxon>
        <taxon>Ranoidea</taxon>
        <taxon>Ranidae</taxon>
        <taxon>Staurois</taxon>
    </lineage>
</organism>
<accession>A0ABN9CIC4</accession>
<gene>
    <name evidence="1" type="ORF">SPARVUS_LOCUS5151494</name>
</gene>
<dbReference type="Proteomes" id="UP001162483">
    <property type="component" value="Unassembled WGS sequence"/>
</dbReference>
<comment type="caution">
    <text evidence="1">The sequence shown here is derived from an EMBL/GenBank/DDBJ whole genome shotgun (WGS) entry which is preliminary data.</text>
</comment>
<keyword evidence="2" id="KW-1185">Reference proteome</keyword>
<sequence>MFTGITAVGWKPPLWMSEMVESEFGINNMKAWIHLALYQQFRLVAVV</sequence>
<dbReference type="EMBL" id="CATNWA010010418">
    <property type="protein sequence ID" value="CAI9559883.1"/>
    <property type="molecule type" value="Genomic_DNA"/>
</dbReference>
<proteinExistence type="predicted"/>
<reference evidence="1" key="1">
    <citation type="submission" date="2023-05" db="EMBL/GenBank/DDBJ databases">
        <authorList>
            <person name="Stuckert A."/>
        </authorList>
    </citation>
    <scope>NUCLEOTIDE SEQUENCE</scope>
</reference>
<evidence type="ECO:0000313" key="2">
    <source>
        <dbReference type="Proteomes" id="UP001162483"/>
    </source>
</evidence>
<name>A0ABN9CIC4_9NEOB</name>